<evidence type="ECO:0000313" key="5">
    <source>
        <dbReference type="Proteomes" id="UP001634394"/>
    </source>
</evidence>
<proteinExistence type="predicted"/>
<dbReference type="AlphaFoldDB" id="A0ABD3W2D8"/>
<comment type="caution">
    <text evidence="2">Lacks conserved residue(s) required for the propagation of feature annotation.</text>
</comment>
<dbReference type="InterPro" id="IPR035976">
    <property type="entry name" value="Sushi/SCR/CCP_sf"/>
</dbReference>
<evidence type="ECO:0000313" key="4">
    <source>
        <dbReference type="EMBL" id="KAL3868032.1"/>
    </source>
</evidence>
<gene>
    <name evidence="4" type="ORF">ACJMK2_040871</name>
</gene>
<accession>A0ABD3W2D8</accession>
<comment type="caution">
    <text evidence="4">The sequence shown here is derived from an EMBL/GenBank/DDBJ whole genome shotgun (WGS) entry which is preliminary data.</text>
</comment>
<reference evidence="4 5" key="1">
    <citation type="submission" date="2024-11" db="EMBL/GenBank/DDBJ databases">
        <title>Chromosome-level genome assembly of the freshwater bivalve Anodonta woodiana.</title>
        <authorList>
            <person name="Chen X."/>
        </authorList>
    </citation>
    <scope>NUCLEOTIDE SEQUENCE [LARGE SCALE GENOMIC DNA]</scope>
    <source>
        <strain evidence="4">MN2024</strain>
        <tissue evidence="4">Gills</tissue>
    </source>
</reference>
<feature type="non-terminal residue" evidence="4">
    <location>
        <position position="70"/>
    </location>
</feature>
<dbReference type="EMBL" id="JBJQND010000008">
    <property type="protein sequence ID" value="KAL3868032.1"/>
    <property type="molecule type" value="Genomic_DNA"/>
</dbReference>
<evidence type="ECO:0000259" key="3">
    <source>
        <dbReference type="PROSITE" id="PS50923"/>
    </source>
</evidence>
<keyword evidence="1" id="KW-1015">Disulfide bond</keyword>
<keyword evidence="5" id="KW-1185">Reference proteome</keyword>
<dbReference type="CDD" id="cd00033">
    <property type="entry name" value="CCP"/>
    <property type="match status" value="1"/>
</dbReference>
<feature type="domain" description="Sushi" evidence="3">
    <location>
        <begin position="1"/>
        <end position="70"/>
    </location>
</feature>
<dbReference type="Pfam" id="PF00084">
    <property type="entry name" value="Sushi"/>
    <property type="match status" value="1"/>
</dbReference>
<evidence type="ECO:0000256" key="1">
    <source>
        <dbReference type="ARBA" id="ARBA00023157"/>
    </source>
</evidence>
<keyword evidence="2" id="KW-0768">Sushi</keyword>
<dbReference type="Proteomes" id="UP001634394">
    <property type="component" value="Unassembled WGS sequence"/>
</dbReference>
<dbReference type="InterPro" id="IPR000436">
    <property type="entry name" value="Sushi_SCR_CCP_dom"/>
</dbReference>
<protein>
    <recommendedName>
        <fullName evidence="3">Sushi domain-containing protein</fullName>
    </recommendedName>
</protein>
<dbReference type="Gene3D" id="2.10.70.10">
    <property type="entry name" value="Complement Module, domain 1"/>
    <property type="match status" value="1"/>
</dbReference>
<name>A0ABD3W2D8_SINWO</name>
<sequence>IECVPFSLENGNIQVVKYGESNQKCTYGTTINVTCHEGYRMLDDGVLTNETESTIECNATGNWSRNLTCS</sequence>
<dbReference type="PROSITE" id="PS50923">
    <property type="entry name" value="SUSHI"/>
    <property type="match status" value="1"/>
</dbReference>
<feature type="non-terminal residue" evidence="4">
    <location>
        <position position="1"/>
    </location>
</feature>
<dbReference type="SUPFAM" id="SSF57535">
    <property type="entry name" value="Complement control module/SCR domain"/>
    <property type="match status" value="1"/>
</dbReference>
<dbReference type="SMART" id="SM00032">
    <property type="entry name" value="CCP"/>
    <property type="match status" value="1"/>
</dbReference>
<organism evidence="4 5">
    <name type="scientific">Sinanodonta woodiana</name>
    <name type="common">Chinese pond mussel</name>
    <name type="synonym">Anodonta woodiana</name>
    <dbReference type="NCBI Taxonomy" id="1069815"/>
    <lineage>
        <taxon>Eukaryota</taxon>
        <taxon>Metazoa</taxon>
        <taxon>Spiralia</taxon>
        <taxon>Lophotrochozoa</taxon>
        <taxon>Mollusca</taxon>
        <taxon>Bivalvia</taxon>
        <taxon>Autobranchia</taxon>
        <taxon>Heteroconchia</taxon>
        <taxon>Palaeoheterodonta</taxon>
        <taxon>Unionida</taxon>
        <taxon>Unionoidea</taxon>
        <taxon>Unionidae</taxon>
        <taxon>Unioninae</taxon>
        <taxon>Sinanodonta</taxon>
    </lineage>
</organism>
<evidence type="ECO:0000256" key="2">
    <source>
        <dbReference type="PROSITE-ProRule" id="PRU00302"/>
    </source>
</evidence>